<dbReference type="GO" id="GO:0005634">
    <property type="term" value="C:nucleus"/>
    <property type="evidence" value="ECO:0007669"/>
    <property type="project" value="UniProtKB-SubCell"/>
</dbReference>
<dbReference type="AlphaFoldDB" id="A0A6J8D4V3"/>
<feature type="compositionally biased region" description="Basic and acidic residues" evidence="6">
    <location>
        <begin position="210"/>
        <end position="227"/>
    </location>
</feature>
<dbReference type="Proteomes" id="UP000507470">
    <property type="component" value="Unassembled WGS sequence"/>
</dbReference>
<evidence type="ECO:0000256" key="3">
    <source>
        <dbReference type="ARBA" id="ARBA00022517"/>
    </source>
</evidence>
<keyword evidence="8" id="KW-1185">Reference proteome</keyword>
<evidence type="ECO:0000313" key="7">
    <source>
        <dbReference type="EMBL" id="CAC5402164.1"/>
    </source>
</evidence>
<comment type="similarity">
    <text evidence="2 5">Belongs to the RRS1 family.</text>
</comment>
<name>A0A6J8D4V3_MYTCO</name>
<accession>A0A6J8D4V3</accession>
<feature type="region of interest" description="Disordered" evidence="6">
    <location>
        <begin position="197"/>
        <end position="240"/>
    </location>
</feature>
<dbReference type="InterPro" id="IPR007023">
    <property type="entry name" value="Ribosom_reg"/>
</dbReference>
<dbReference type="EMBL" id="CACVKT020006490">
    <property type="protein sequence ID" value="CAC5402164.1"/>
    <property type="molecule type" value="Genomic_DNA"/>
</dbReference>
<dbReference type="Pfam" id="PF04939">
    <property type="entry name" value="RRS1"/>
    <property type="match status" value="1"/>
</dbReference>
<evidence type="ECO:0000256" key="6">
    <source>
        <dbReference type="SAM" id="MobiDB-lite"/>
    </source>
</evidence>
<evidence type="ECO:0000256" key="2">
    <source>
        <dbReference type="ARBA" id="ARBA00010077"/>
    </source>
</evidence>
<organism evidence="7 8">
    <name type="scientific">Mytilus coruscus</name>
    <name type="common">Sea mussel</name>
    <dbReference type="NCBI Taxonomy" id="42192"/>
    <lineage>
        <taxon>Eukaryota</taxon>
        <taxon>Metazoa</taxon>
        <taxon>Spiralia</taxon>
        <taxon>Lophotrochozoa</taxon>
        <taxon>Mollusca</taxon>
        <taxon>Bivalvia</taxon>
        <taxon>Autobranchia</taxon>
        <taxon>Pteriomorphia</taxon>
        <taxon>Mytilida</taxon>
        <taxon>Mytiloidea</taxon>
        <taxon>Mytilidae</taxon>
        <taxon>Mytilinae</taxon>
        <taxon>Mytilus</taxon>
    </lineage>
</organism>
<gene>
    <name evidence="7" type="ORF">MCOR_36149</name>
</gene>
<keyword evidence="3 5" id="KW-0690">Ribosome biogenesis</keyword>
<reference evidence="7 8" key="1">
    <citation type="submission" date="2020-06" db="EMBL/GenBank/DDBJ databases">
        <authorList>
            <person name="Li R."/>
            <person name="Bekaert M."/>
        </authorList>
    </citation>
    <scope>NUCLEOTIDE SEQUENCE [LARGE SCALE GENOMIC DNA]</scope>
    <source>
        <strain evidence="8">wild</strain>
    </source>
</reference>
<comment type="function">
    <text evidence="5">Involved in ribosomal large subunit assembly.</text>
</comment>
<dbReference type="OrthoDB" id="28455at2759"/>
<keyword evidence="4 5" id="KW-0539">Nucleus</keyword>
<proteinExistence type="inferred from homology"/>
<evidence type="ECO:0000256" key="1">
    <source>
        <dbReference type="ARBA" id="ARBA00004123"/>
    </source>
</evidence>
<dbReference type="GO" id="GO:0042254">
    <property type="term" value="P:ribosome biogenesis"/>
    <property type="evidence" value="ECO:0007669"/>
    <property type="project" value="UniProtKB-KW"/>
</dbReference>
<feature type="region of interest" description="Disordered" evidence="6">
    <location>
        <begin position="273"/>
        <end position="302"/>
    </location>
</feature>
<comment type="subcellular location">
    <subcellularLocation>
        <location evidence="1 5">Nucleus</location>
    </subcellularLocation>
</comment>
<protein>
    <recommendedName>
        <fullName evidence="5">Ribosome biogenesis regulatory protein</fullName>
    </recommendedName>
</protein>
<evidence type="ECO:0000313" key="8">
    <source>
        <dbReference type="Proteomes" id="UP000507470"/>
    </source>
</evidence>
<evidence type="ECO:0000256" key="5">
    <source>
        <dbReference type="RuleBase" id="RU364132"/>
    </source>
</evidence>
<sequence length="375" mass="43570">MADLVEKVLREAAEKESKFKTIEVEKEIDVIIDEGNLLVCDTNPIDFKLQKKNREDYLKDLSRDNTQILINRIWQLPTHREDEVVVAELPDVKTPIPREKPVPKKRKMTKWEEYARMKGINKKKKGRMVYDEQSKEYKPRWGYKRANDDTKDWLIEVPQNADPFEDQFEKRKKKKQERTSKNELQRLRNIARSQKTKVPGVGLTPTIAPSKDHLGKFTESLPKEKPSKFTGKKRKFEPNYGDVKKENTKQLDILNNVLNKTPILDITQAVNTHVKDEDRTRSKKQKTDKKGGKGNNSSQLESVFTYEDMDTLQDPKKSIAPAISNIKISEERMVKLLKNITTRKANGPYRISCKILKETANEIAPYTSSVYLIKN</sequence>
<evidence type="ECO:0000256" key="4">
    <source>
        <dbReference type="ARBA" id="ARBA00023242"/>
    </source>
</evidence>